<evidence type="ECO:0000256" key="2">
    <source>
        <dbReference type="ARBA" id="ARBA00022692"/>
    </source>
</evidence>
<feature type="transmembrane region" description="Helical" evidence="5">
    <location>
        <begin position="262"/>
        <end position="287"/>
    </location>
</feature>
<keyword evidence="4 5" id="KW-0472">Membrane</keyword>
<keyword evidence="2 5" id="KW-0812">Transmembrane</keyword>
<keyword evidence="3 5" id="KW-1133">Transmembrane helix</keyword>
<sequence length="291" mass="33055">MIDTKIKCLITQAQKNEITEHFVYEKLATATKDKKNFEVLHQIAHDELNHYQFWQKYSDKQITPNWFKVWRYFLMAKILGLTFGIRLMEQGEKQAQKLYQRIARDLPEAMAIHEDEDRHEQQLIHLINEEKLRYVSSIVLGINDALVELTGALAGLTLALQNAKIIAVSGLITGIAASFSMAASEYLSTKASEEIKEKNPLRAAIYTGVAYILTVLFLIFPYLVLPNLYLALALTITNAILVILLFTFYISVAKNVNFKKRFAEMTAISLSIAALSFGFGFLIRVLFGLKI</sequence>
<evidence type="ECO:0000256" key="3">
    <source>
        <dbReference type="ARBA" id="ARBA00022989"/>
    </source>
</evidence>
<comment type="caution">
    <text evidence="6">The sequence shown here is derived from an EMBL/GenBank/DDBJ whole genome shotgun (WGS) entry which is preliminary data.</text>
</comment>
<evidence type="ECO:0000313" key="7">
    <source>
        <dbReference type="Proteomes" id="UP000178122"/>
    </source>
</evidence>
<dbReference type="GO" id="GO:0012505">
    <property type="term" value="C:endomembrane system"/>
    <property type="evidence" value="ECO:0007669"/>
    <property type="project" value="UniProtKB-SubCell"/>
</dbReference>
<dbReference type="GO" id="GO:0030026">
    <property type="term" value="P:intracellular manganese ion homeostasis"/>
    <property type="evidence" value="ECO:0007669"/>
    <property type="project" value="InterPro"/>
</dbReference>
<organism evidence="6 7">
    <name type="scientific">Candidatus Buchananbacteria bacterium RIFCSPLOWO2_01_FULL_40_23b</name>
    <dbReference type="NCBI Taxonomy" id="1797544"/>
    <lineage>
        <taxon>Bacteria</taxon>
        <taxon>Candidatus Buchananiibacteriota</taxon>
    </lineage>
</organism>
<dbReference type="SUPFAM" id="SSF47240">
    <property type="entry name" value="Ferritin-like"/>
    <property type="match status" value="1"/>
</dbReference>
<dbReference type="InterPro" id="IPR039376">
    <property type="entry name" value="Ferritin_CCC1_N"/>
</dbReference>
<evidence type="ECO:0000256" key="5">
    <source>
        <dbReference type="SAM" id="Phobius"/>
    </source>
</evidence>
<evidence type="ECO:0000256" key="1">
    <source>
        <dbReference type="ARBA" id="ARBA00004127"/>
    </source>
</evidence>
<gene>
    <name evidence="6" type="ORF">A2912_02920</name>
</gene>
<proteinExistence type="predicted"/>
<dbReference type="EMBL" id="MHIN01000003">
    <property type="protein sequence ID" value="OGY55914.1"/>
    <property type="molecule type" value="Genomic_DNA"/>
</dbReference>
<feature type="transmembrane region" description="Helical" evidence="5">
    <location>
        <begin position="203"/>
        <end position="223"/>
    </location>
</feature>
<feature type="transmembrane region" description="Helical" evidence="5">
    <location>
        <begin position="165"/>
        <end position="183"/>
    </location>
</feature>
<dbReference type="AlphaFoldDB" id="A0A1G1YU94"/>
<name>A0A1G1YU94_9BACT</name>
<evidence type="ECO:0000313" key="6">
    <source>
        <dbReference type="EMBL" id="OGY55914.1"/>
    </source>
</evidence>
<comment type="subcellular location">
    <subcellularLocation>
        <location evidence="1">Endomembrane system</location>
        <topology evidence="1">Multi-pass membrane protein</topology>
    </subcellularLocation>
</comment>
<dbReference type="InterPro" id="IPR009078">
    <property type="entry name" value="Ferritin-like_SF"/>
</dbReference>
<accession>A0A1G1YU94</accession>
<dbReference type="Proteomes" id="UP000178122">
    <property type="component" value="Unassembled WGS sequence"/>
</dbReference>
<dbReference type="CDD" id="cd02431">
    <property type="entry name" value="Ferritin_CCC1_C"/>
    <property type="match status" value="1"/>
</dbReference>
<dbReference type="CDD" id="cd01044">
    <property type="entry name" value="Ferritin_CCC1_N"/>
    <property type="match status" value="1"/>
</dbReference>
<dbReference type="PANTHER" id="PTHR31851">
    <property type="entry name" value="FE(2+)/MN(2+) TRANSPORTER PCL1"/>
    <property type="match status" value="1"/>
</dbReference>
<dbReference type="InterPro" id="IPR008217">
    <property type="entry name" value="Ccc1_fam"/>
</dbReference>
<dbReference type="Pfam" id="PF01988">
    <property type="entry name" value="VIT1"/>
    <property type="match status" value="1"/>
</dbReference>
<dbReference type="GO" id="GO:0005384">
    <property type="term" value="F:manganese ion transmembrane transporter activity"/>
    <property type="evidence" value="ECO:0007669"/>
    <property type="project" value="InterPro"/>
</dbReference>
<reference evidence="6 7" key="1">
    <citation type="journal article" date="2016" name="Nat. Commun.">
        <title>Thousands of microbial genomes shed light on interconnected biogeochemical processes in an aquifer system.</title>
        <authorList>
            <person name="Anantharaman K."/>
            <person name="Brown C.T."/>
            <person name="Hug L.A."/>
            <person name="Sharon I."/>
            <person name="Castelle C.J."/>
            <person name="Probst A.J."/>
            <person name="Thomas B.C."/>
            <person name="Singh A."/>
            <person name="Wilkins M.J."/>
            <person name="Karaoz U."/>
            <person name="Brodie E.L."/>
            <person name="Williams K.H."/>
            <person name="Hubbard S.S."/>
            <person name="Banfield J.F."/>
        </authorList>
    </citation>
    <scope>NUCLEOTIDE SEQUENCE [LARGE SCALE GENOMIC DNA]</scope>
</reference>
<feature type="transmembrane region" description="Helical" evidence="5">
    <location>
        <begin position="229"/>
        <end position="250"/>
    </location>
</feature>
<protein>
    <submittedName>
        <fullName evidence="6">Rubrerythrin family protein</fullName>
    </submittedName>
</protein>
<evidence type="ECO:0000256" key="4">
    <source>
        <dbReference type="ARBA" id="ARBA00023136"/>
    </source>
</evidence>
<feature type="transmembrane region" description="Helical" evidence="5">
    <location>
        <begin position="134"/>
        <end position="159"/>
    </location>
</feature>